<evidence type="ECO:0000313" key="3">
    <source>
        <dbReference type="Proteomes" id="UP000607197"/>
    </source>
</evidence>
<reference evidence="2" key="1">
    <citation type="journal article" date="2014" name="Int. J. Syst. Evol. Microbiol.">
        <title>Complete genome sequence of Corynebacterium casei LMG S-19264T (=DSM 44701T), isolated from a smear-ripened cheese.</title>
        <authorList>
            <consortium name="US DOE Joint Genome Institute (JGI-PGF)"/>
            <person name="Walter F."/>
            <person name="Albersmeier A."/>
            <person name="Kalinowski J."/>
            <person name="Ruckert C."/>
        </authorList>
    </citation>
    <scope>NUCLEOTIDE SEQUENCE</scope>
    <source>
        <strain evidence="2">JCM 19596</strain>
    </source>
</reference>
<protein>
    <recommendedName>
        <fullName evidence="1">GIY-YIG domain-containing protein</fullName>
    </recommendedName>
</protein>
<feature type="domain" description="GIY-YIG" evidence="1">
    <location>
        <begin position="50"/>
        <end position="148"/>
    </location>
</feature>
<keyword evidence="3" id="KW-1185">Reference proteome</keyword>
<evidence type="ECO:0000259" key="1">
    <source>
        <dbReference type="PROSITE" id="PS50164"/>
    </source>
</evidence>
<dbReference type="PROSITE" id="PS50164">
    <property type="entry name" value="GIY_YIG"/>
    <property type="match status" value="1"/>
</dbReference>
<sequence>MNRRDFQHEFIVSLDDFLSDETAEEYGDDLNDEDLRLIREFRLQEGEKANLPVVYGLYDRKTGELLYVGQTNKLIRRVSDHFRRTDGSQLLGLVERDDEINIYQGTEKGRDGNIWDRVKVKYIEIQDRSRRRKIENVLEAELDPRYPSK</sequence>
<dbReference type="InterPro" id="IPR035901">
    <property type="entry name" value="GIY-YIG_endonuc_sf"/>
</dbReference>
<proteinExistence type="predicted"/>
<name>A0A830FB63_9EURY</name>
<gene>
    <name evidence="2" type="ORF">GCM10009039_14810</name>
</gene>
<accession>A0A830FB63</accession>
<dbReference type="Gene3D" id="3.40.1440.10">
    <property type="entry name" value="GIY-YIG endonuclease"/>
    <property type="match status" value="1"/>
</dbReference>
<evidence type="ECO:0000313" key="2">
    <source>
        <dbReference type="EMBL" id="GGL57646.1"/>
    </source>
</evidence>
<dbReference type="EMBL" id="BMPG01000002">
    <property type="protein sequence ID" value="GGL57646.1"/>
    <property type="molecule type" value="Genomic_DNA"/>
</dbReference>
<dbReference type="Proteomes" id="UP000607197">
    <property type="component" value="Unassembled WGS sequence"/>
</dbReference>
<organism evidence="2 3">
    <name type="scientific">Halocalculus aciditolerans</name>
    <dbReference type="NCBI Taxonomy" id="1383812"/>
    <lineage>
        <taxon>Archaea</taxon>
        <taxon>Methanobacteriati</taxon>
        <taxon>Methanobacteriota</taxon>
        <taxon>Stenosarchaea group</taxon>
        <taxon>Halobacteria</taxon>
        <taxon>Halobacteriales</taxon>
        <taxon>Halobacteriaceae</taxon>
        <taxon>Halocalculus</taxon>
    </lineage>
</organism>
<dbReference type="SUPFAM" id="SSF82771">
    <property type="entry name" value="GIY-YIG endonuclease"/>
    <property type="match status" value="1"/>
</dbReference>
<dbReference type="InterPro" id="IPR000305">
    <property type="entry name" value="GIY-YIG_endonuc"/>
</dbReference>
<reference evidence="2" key="2">
    <citation type="submission" date="2020-09" db="EMBL/GenBank/DDBJ databases">
        <authorList>
            <person name="Sun Q."/>
            <person name="Ohkuma M."/>
        </authorList>
    </citation>
    <scope>NUCLEOTIDE SEQUENCE</scope>
    <source>
        <strain evidence="2">JCM 19596</strain>
    </source>
</reference>
<dbReference type="AlphaFoldDB" id="A0A830FB63"/>
<comment type="caution">
    <text evidence="2">The sequence shown here is derived from an EMBL/GenBank/DDBJ whole genome shotgun (WGS) entry which is preliminary data.</text>
</comment>